<dbReference type="SUPFAM" id="SSF57938">
    <property type="entry name" value="DnaJ/Hsp40 cysteine-rich domain"/>
    <property type="match status" value="1"/>
</dbReference>
<dbReference type="EMBL" id="MN739654">
    <property type="protein sequence ID" value="QHT18350.1"/>
    <property type="molecule type" value="Genomic_DNA"/>
</dbReference>
<keyword evidence="2" id="KW-0677">Repeat</keyword>
<keyword evidence="1" id="KW-0479">Metal-binding</keyword>
<evidence type="ECO:0000256" key="1">
    <source>
        <dbReference type="ARBA" id="ARBA00022723"/>
    </source>
</evidence>
<dbReference type="SMART" id="SM00271">
    <property type="entry name" value="DnaJ"/>
    <property type="match status" value="1"/>
</dbReference>
<dbReference type="InterPro" id="IPR036869">
    <property type="entry name" value="J_dom_sf"/>
</dbReference>
<dbReference type="CDD" id="cd10719">
    <property type="entry name" value="DnaJ_zf"/>
    <property type="match status" value="1"/>
</dbReference>
<dbReference type="Pfam" id="PF01556">
    <property type="entry name" value="DnaJ_C"/>
    <property type="match status" value="1"/>
</dbReference>
<dbReference type="InterPro" id="IPR018253">
    <property type="entry name" value="DnaJ_domain_CS"/>
</dbReference>
<dbReference type="PROSITE" id="PS50076">
    <property type="entry name" value="DNAJ_2"/>
    <property type="match status" value="1"/>
</dbReference>
<dbReference type="PRINTS" id="PR00625">
    <property type="entry name" value="JDOMAIN"/>
</dbReference>
<organism evidence="7">
    <name type="scientific">viral metagenome</name>
    <dbReference type="NCBI Taxonomy" id="1070528"/>
    <lineage>
        <taxon>unclassified sequences</taxon>
        <taxon>metagenomes</taxon>
        <taxon>organismal metagenomes</taxon>
    </lineage>
</organism>
<evidence type="ECO:0000259" key="6">
    <source>
        <dbReference type="PROSITE" id="PS51188"/>
    </source>
</evidence>
<evidence type="ECO:0008006" key="8">
    <source>
        <dbReference type="Google" id="ProtNLM"/>
    </source>
</evidence>
<dbReference type="GO" id="GO:0006457">
    <property type="term" value="P:protein folding"/>
    <property type="evidence" value="ECO:0007669"/>
    <property type="project" value="InterPro"/>
</dbReference>
<keyword evidence="4" id="KW-0862">Zinc</keyword>
<dbReference type="CDD" id="cd06257">
    <property type="entry name" value="DnaJ"/>
    <property type="match status" value="1"/>
</dbReference>
<dbReference type="AlphaFoldDB" id="A0A6C0DQ57"/>
<dbReference type="Pfam" id="PF00226">
    <property type="entry name" value="DnaJ"/>
    <property type="match status" value="1"/>
</dbReference>
<dbReference type="InterPro" id="IPR044713">
    <property type="entry name" value="DNJA1/2-like"/>
</dbReference>
<dbReference type="InterPro" id="IPR036410">
    <property type="entry name" value="HSP_DnaJ_Cys-rich_dom_sf"/>
</dbReference>
<feature type="domain" description="CR-type" evidence="6">
    <location>
        <begin position="142"/>
        <end position="222"/>
    </location>
</feature>
<dbReference type="InterPro" id="IPR002939">
    <property type="entry name" value="DnaJ_C"/>
</dbReference>
<evidence type="ECO:0000256" key="2">
    <source>
        <dbReference type="ARBA" id="ARBA00022737"/>
    </source>
</evidence>
<keyword evidence="3" id="KW-0863">Zinc-finger</keyword>
<dbReference type="PANTHER" id="PTHR43888">
    <property type="entry name" value="DNAJ-LIKE-2, ISOFORM A-RELATED"/>
    <property type="match status" value="1"/>
</dbReference>
<dbReference type="Pfam" id="PF00684">
    <property type="entry name" value="DnaJ_CXXCXGXG"/>
    <property type="match status" value="1"/>
</dbReference>
<evidence type="ECO:0000256" key="4">
    <source>
        <dbReference type="ARBA" id="ARBA00022833"/>
    </source>
</evidence>
<dbReference type="SUPFAM" id="SSF49493">
    <property type="entry name" value="HSP40/DnaJ peptide-binding domain"/>
    <property type="match status" value="2"/>
</dbReference>
<dbReference type="PROSITE" id="PS51188">
    <property type="entry name" value="ZF_CR"/>
    <property type="match status" value="1"/>
</dbReference>
<dbReference type="InterPro" id="IPR001623">
    <property type="entry name" value="DnaJ_domain"/>
</dbReference>
<dbReference type="GO" id="GO:0030544">
    <property type="term" value="F:Hsp70 protein binding"/>
    <property type="evidence" value="ECO:0007669"/>
    <property type="project" value="InterPro"/>
</dbReference>
<dbReference type="InterPro" id="IPR001305">
    <property type="entry name" value="HSP_DnaJ_Cys-rich_dom"/>
</dbReference>
<evidence type="ECO:0000313" key="7">
    <source>
        <dbReference type="EMBL" id="QHT18350.1"/>
    </source>
</evidence>
<dbReference type="InterPro" id="IPR008971">
    <property type="entry name" value="HSP40/DnaJ_pept-bd"/>
</dbReference>
<dbReference type="Gene3D" id="2.60.260.20">
    <property type="entry name" value="Urease metallochaperone UreE, N-terminal domain"/>
    <property type="match status" value="2"/>
</dbReference>
<protein>
    <recommendedName>
        <fullName evidence="8">J domain-containing protein</fullName>
    </recommendedName>
</protein>
<evidence type="ECO:0000256" key="3">
    <source>
        <dbReference type="ARBA" id="ARBA00022771"/>
    </source>
</evidence>
<accession>A0A6C0DQ57</accession>
<dbReference type="SUPFAM" id="SSF46565">
    <property type="entry name" value="Chaperone J-domain"/>
    <property type="match status" value="1"/>
</dbReference>
<dbReference type="Gene3D" id="2.10.230.10">
    <property type="entry name" value="Heat shock protein DnaJ, cysteine-rich domain"/>
    <property type="match status" value="1"/>
</dbReference>
<sequence>MDKDLYRELGVERDADAREIKKAYFTLAKEHHPDKGGDAERFKKVQKAYDVLSDDQKRSMYDMTGDADSSDQGMRHGPMGPMGPMGHASFGGMPGFAMNVDINDLFGNMFRGHQERSFSKKRPKGPHKQHDVPLRLADFYNGKKIRFDLERQVFCETCAGAGCAHWNSCAECRGSGVRETVMQMGPGMVAVNRGPCGRCRGEGKMRGKECDGCQGKGLVGKAMTLDVVVTPGIAYGEVLIFESVCSDNPDYETPGDFHIRLVHADEEEGMDVIRIGNALQYECEISLSESLLGCKRIVKGHPGHPDGLEIVIPQGTQNGEVLVKKNSGMPGQSAGDFLTKVHVKVLTTERAALESQKATLESIFTTL</sequence>
<name>A0A6C0DQ57_9ZZZZ</name>
<proteinExistence type="predicted"/>
<dbReference type="GO" id="GO:0051082">
    <property type="term" value="F:unfolded protein binding"/>
    <property type="evidence" value="ECO:0007669"/>
    <property type="project" value="InterPro"/>
</dbReference>
<dbReference type="GO" id="GO:0008270">
    <property type="term" value="F:zinc ion binding"/>
    <property type="evidence" value="ECO:0007669"/>
    <property type="project" value="UniProtKB-KW"/>
</dbReference>
<dbReference type="Gene3D" id="1.10.287.110">
    <property type="entry name" value="DnaJ domain"/>
    <property type="match status" value="1"/>
</dbReference>
<reference evidence="7" key="1">
    <citation type="journal article" date="2020" name="Nature">
        <title>Giant virus diversity and host interactions through global metagenomics.</title>
        <authorList>
            <person name="Schulz F."/>
            <person name="Roux S."/>
            <person name="Paez-Espino D."/>
            <person name="Jungbluth S."/>
            <person name="Walsh D.A."/>
            <person name="Denef V.J."/>
            <person name="McMahon K.D."/>
            <person name="Konstantinidis K.T."/>
            <person name="Eloe-Fadrosh E.A."/>
            <person name="Kyrpides N.C."/>
            <person name="Woyke T."/>
        </authorList>
    </citation>
    <scope>NUCLEOTIDE SEQUENCE</scope>
    <source>
        <strain evidence="7">GVMAG-M-3300023174-46</strain>
    </source>
</reference>
<feature type="domain" description="J" evidence="5">
    <location>
        <begin position="4"/>
        <end position="65"/>
    </location>
</feature>
<dbReference type="PROSITE" id="PS00636">
    <property type="entry name" value="DNAJ_1"/>
    <property type="match status" value="1"/>
</dbReference>
<evidence type="ECO:0000259" key="5">
    <source>
        <dbReference type="PROSITE" id="PS50076"/>
    </source>
</evidence>